<keyword evidence="3" id="KW-1185">Reference proteome</keyword>
<dbReference type="PANTHER" id="PTHR48079">
    <property type="entry name" value="PROTEIN YEEZ"/>
    <property type="match status" value="1"/>
</dbReference>
<evidence type="ECO:0000259" key="1">
    <source>
        <dbReference type="Pfam" id="PF01370"/>
    </source>
</evidence>
<dbReference type="InterPro" id="IPR051783">
    <property type="entry name" value="NAD(P)-dependent_oxidoreduct"/>
</dbReference>
<organism evidence="2 3">
    <name type="scientific">Maribacter stanieri</name>
    <dbReference type="NCBI Taxonomy" id="440514"/>
    <lineage>
        <taxon>Bacteria</taxon>
        <taxon>Pseudomonadati</taxon>
        <taxon>Bacteroidota</taxon>
        <taxon>Flavobacteriia</taxon>
        <taxon>Flavobacteriales</taxon>
        <taxon>Flavobacteriaceae</taxon>
        <taxon>Maribacter</taxon>
    </lineage>
</organism>
<protein>
    <submittedName>
        <fullName evidence="2">Nucleoside-diphosphate-sugar epimerase</fullName>
    </submittedName>
</protein>
<evidence type="ECO:0000313" key="2">
    <source>
        <dbReference type="EMBL" id="SFR53531.1"/>
    </source>
</evidence>
<reference evidence="3" key="1">
    <citation type="submission" date="2016-10" db="EMBL/GenBank/DDBJ databases">
        <authorList>
            <person name="Varghese N."/>
            <person name="Submissions S."/>
        </authorList>
    </citation>
    <scope>NUCLEOTIDE SEQUENCE [LARGE SCALE GENOMIC DNA]</scope>
    <source>
        <strain evidence="3">DSM 19891</strain>
    </source>
</reference>
<dbReference type="GO" id="GO:0004029">
    <property type="term" value="F:aldehyde dehydrogenase (NAD+) activity"/>
    <property type="evidence" value="ECO:0007669"/>
    <property type="project" value="TreeGrafter"/>
</dbReference>
<proteinExistence type="predicted"/>
<dbReference type="EMBL" id="FOYX01000001">
    <property type="protein sequence ID" value="SFR53531.1"/>
    <property type="molecule type" value="Genomic_DNA"/>
</dbReference>
<accession>A0A1I6HGH7</accession>
<dbReference type="InterPro" id="IPR001509">
    <property type="entry name" value="Epimerase_deHydtase"/>
</dbReference>
<gene>
    <name evidence="2" type="ORF">SAMN04488010_0350</name>
</gene>
<feature type="domain" description="NAD-dependent epimerase/dehydratase" evidence="1">
    <location>
        <begin position="2"/>
        <end position="228"/>
    </location>
</feature>
<dbReference type="Proteomes" id="UP000199462">
    <property type="component" value="Unassembled WGS sequence"/>
</dbReference>
<dbReference type="PANTHER" id="PTHR48079:SF6">
    <property type="entry name" value="NAD(P)-BINDING DOMAIN-CONTAINING PROTEIN-RELATED"/>
    <property type="match status" value="1"/>
</dbReference>
<dbReference type="Gene3D" id="3.40.50.720">
    <property type="entry name" value="NAD(P)-binding Rossmann-like Domain"/>
    <property type="match status" value="1"/>
</dbReference>
<dbReference type="AlphaFoldDB" id="A0A1I6HGH7"/>
<sequence length="335" mass="37561">MVLVTGGTGLVGSHLLLKLTMDDNIVRALYRTADKLTHVKKVFSYYSDNYEALFEKIDWVQGDILDIPSLETAFENIAQVYHCAAFISFNPSDFKKLERINREGTANIVNMCITAGVDKLCHVSTIGTIGRTITKEKADEETEWTRQNANPYAITKQLAEMEVWRGAQEQLKMVIVNPGVILGPGFWNSGSGSFFKTASKGYSYYPPGGSGFVTVTDVVNIMIQLMNSTIHSERFILVAENLSYQEILQKITSSMGKKPPSKPLKFWQLNIGRIADKFRNLLNGSPRTITKNTIYGLKNPTTFNNSKIKQALQIEFEPLEEQVAFCSKQFISDQS</sequence>
<dbReference type="STRING" id="440514.SAMN04488010_0350"/>
<dbReference type="RefSeq" id="WP_091901013.1">
    <property type="nucleotide sequence ID" value="NZ_FOYX01000001.1"/>
</dbReference>
<dbReference type="GO" id="GO:0005737">
    <property type="term" value="C:cytoplasm"/>
    <property type="evidence" value="ECO:0007669"/>
    <property type="project" value="TreeGrafter"/>
</dbReference>
<dbReference type="Pfam" id="PF01370">
    <property type="entry name" value="Epimerase"/>
    <property type="match status" value="1"/>
</dbReference>
<dbReference type="SUPFAM" id="SSF51735">
    <property type="entry name" value="NAD(P)-binding Rossmann-fold domains"/>
    <property type="match status" value="1"/>
</dbReference>
<name>A0A1I6HGH7_9FLAO</name>
<evidence type="ECO:0000313" key="3">
    <source>
        <dbReference type="Proteomes" id="UP000199462"/>
    </source>
</evidence>
<dbReference type="InterPro" id="IPR036291">
    <property type="entry name" value="NAD(P)-bd_dom_sf"/>
</dbReference>